<reference evidence="2" key="1">
    <citation type="journal article" date="2015" name="Nature">
        <title>Complex archaea that bridge the gap between prokaryotes and eukaryotes.</title>
        <authorList>
            <person name="Spang A."/>
            <person name="Saw J.H."/>
            <person name="Jorgensen S.L."/>
            <person name="Zaremba-Niedzwiedzka K."/>
            <person name="Martijn J."/>
            <person name="Lind A.E."/>
            <person name="van Eijk R."/>
            <person name="Schleper C."/>
            <person name="Guy L."/>
            <person name="Ettema T.J."/>
        </authorList>
    </citation>
    <scope>NUCLEOTIDE SEQUENCE</scope>
</reference>
<evidence type="ECO:0000313" key="2">
    <source>
        <dbReference type="EMBL" id="KKN52697.1"/>
    </source>
</evidence>
<dbReference type="AlphaFoldDB" id="A0A0F9RS62"/>
<evidence type="ECO:0000256" key="1">
    <source>
        <dbReference type="SAM" id="MobiDB-lite"/>
    </source>
</evidence>
<dbReference type="EMBL" id="LAZR01001008">
    <property type="protein sequence ID" value="KKN52697.1"/>
    <property type="molecule type" value="Genomic_DNA"/>
</dbReference>
<protein>
    <submittedName>
        <fullName evidence="2">Uncharacterized protein</fullName>
    </submittedName>
</protein>
<proteinExistence type="predicted"/>
<name>A0A0F9RS62_9ZZZZ</name>
<accession>A0A0F9RS62</accession>
<organism evidence="2">
    <name type="scientific">marine sediment metagenome</name>
    <dbReference type="NCBI Taxonomy" id="412755"/>
    <lineage>
        <taxon>unclassified sequences</taxon>
        <taxon>metagenomes</taxon>
        <taxon>ecological metagenomes</taxon>
    </lineage>
</organism>
<gene>
    <name evidence="2" type="ORF">LCGC14_0609780</name>
</gene>
<sequence length="76" mass="8638">MSKARPKAKQRKKDILLELLPGQRVKQRGKPAGKRAPSETVREVVRGAGIVKRLIEQAKTRREKAALLKQMTRKPK</sequence>
<comment type="caution">
    <text evidence="2">The sequence shown here is derived from an EMBL/GenBank/DDBJ whole genome shotgun (WGS) entry which is preliminary data.</text>
</comment>
<feature type="compositionally biased region" description="Basic residues" evidence="1">
    <location>
        <begin position="1"/>
        <end position="12"/>
    </location>
</feature>
<feature type="region of interest" description="Disordered" evidence="1">
    <location>
        <begin position="1"/>
        <end position="40"/>
    </location>
</feature>